<dbReference type="CDD" id="cd00093">
    <property type="entry name" value="HTH_XRE"/>
    <property type="match status" value="1"/>
</dbReference>
<evidence type="ECO:0000259" key="1">
    <source>
        <dbReference type="PROSITE" id="PS50943"/>
    </source>
</evidence>
<feature type="domain" description="HTH cro/C1-type" evidence="1">
    <location>
        <begin position="35"/>
        <end position="89"/>
    </location>
</feature>
<keyword evidence="3" id="KW-1185">Reference proteome</keyword>
<sequence length="102" mass="11482">MKKYTTLDELIARQSPESQQRIKEKTEELILEAGLSALREDLELSQKELADALGISQPAVAQIEQRGNELKLSTLKRYIETMGGKLSLAVEMPTGHSRIFRI</sequence>
<accession>A0ABX6V1P4</accession>
<dbReference type="InterPro" id="IPR001387">
    <property type="entry name" value="Cro/C1-type_HTH"/>
</dbReference>
<proteinExistence type="predicted"/>
<evidence type="ECO:0000313" key="3">
    <source>
        <dbReference type="Proteomes" id="UP000663069"/>
    </source>
</evidence>
<dbReference type="Proteomes" id="UP000663069">
    <property type="component" value="Chromosome"/>
</dbReference>
<reference evidence="2 3" key="1">
    <citation type="submission" date="2020-10" db="EMBL/GenBank/DDBJ databases">
        <title>Genome Sequencing of Rodentibacter spp. strain DSM111151.</title>
        <authorList>
            <person name="Benga L."/>
            <person name="Lautwein T."/>
        </authorList>
    </citation>
    <scope>NUCLEOTIDE SEQUENCE [LARGE SCALE GENOMIC DNA]</scope>
    <source>
        <strain evidence="2 3">DSM 111151</strain>
    </source>
</reference>
<dbReference type="SMART" id="SM00530">
    <property type="entry name" value="HTH_XRE"/>
    <property type="match status" value="1"/>
</dbReference>
<evidence type="ECO:0000313" key="2">
    <source>
        <dbReference type="EMBL" id="QPB42231.1"/>
    </source>
</evidence>
<dbReference type="Gene3D" id="1.10.260.40">
    <property type="entry name" value="lambda repressor-like DNA-binding domains"/>
    <property type="match status" value="1"/>
</dbReference>
<dbReference type="SUPFAM" id="SSF47413">
    <property type="entry name" value="lambda repressor-like DNA-binding domains"/>
    <property type="match status" value="1"/>
</dbReference>
<protein>
    <submittedName>
        <fullName evidence="2">Helix-turn-helix transcriptional regulator</fullName>
    </submittedName>
</protein>
<dbReference type="EMBL" id="CP063056">
    <property type="protein sequence ID" value="QPB42231.1"/>
    <property type="molecule type" value="Genomic_DNA"/>
</dbReference>
<name>A0ABX6V1P4_9PAST</name>
<dbReference type="InterPro" id="IPR010982">
    <property type="entry name" value="Lambda_DNA-bd_dom_sf"/>
</dbReference>
<dbReference type="RefSeq" id="WP_194811813.1">
    <property type="nucleotide sequence ID" value="NZ_CP063056.1"/>
</dbReference>
<dbReference type="PROSITE" id="PS50943">
    <property type="entry name" value="HTH_CROC1"/>
    <property type="match status" value="1"/>
</dbReference>
<organism evidence="2 3">
    <name type="scientific">Rodentibacter haemolyticus</name>
    <dbReference type="NCBI Taxonomy" id="2778911"/>
    <lineage>
        <taxon>Bacteria</taxon>
        <taxon>Pseudomonadati</taxon>
        <taxon>Pseudomonadota</taxon>
        <taxon>Gammaproteobacteria</taxon>
        <taxon>Pasteurellales</taxon>
        <taxon>Pasteurellaceae</taxon>
        <taxon>Rodentibacter</taxon>
    </lineage>
</organism>
<gene>
    <name evidence="2" type="ORF">IHV77_10010</name>
</gene>
<dbReference type="Pfam" id="PF01381">
    <property type="entry name" value="HTH_3"/>
    <property type="match status" value="1"/>
</dbReference>